<protein>
    <submittedName>
        <fullName evidence="1">Uncharacterized protein</fullName>
    </submittedName>
</protein>
<dbReference type="AlphaFoldDB" id="A0A848EVH2"/>
<evidence type="ECO:0000313" key="1">
    <source>
        <dbReference type="EMBL" id="NMK39892.1"/>
    </source>
</evidence>
<dbReference type="RefSeq" id="WP_169013963.1">
    <property type="nucleotide sequence ID" value="NZ_JABBJH010000024.1"/>
</dbReference>
<comment type="caution">
    <text evidence="1">The sequence shown here is derived from an EMBL/GenBank/DDBJ whole genome shotgun (WGS) entry which is preliminary data.</text>
</comment>
<dbReference type="EMBL" id="JABBJH010000024">
    <property type="protein sequence ID" value="NMK39892.1"/>
    <property type="molecule type" value="Genomic_DNA"/>
</dbReference>
<accession>A0A848EVH2</accession>
<name>A0A848EVH2_MEGEL</name>
<reference evidence="1 2" key="1">
    <citation type="submission" date="2020-04" db="EMBL/GenBank/DDBJ databases">
        <authorList>
            <person name="Hitch T.C.A."/>
            <person name="Wylensek D."/>
            <person name="Clavel T."/>
        </authorList>
    </citation>
    <scope>NUCLEOTIDE SEQUENCE [LARGE SCALE GENOMIC DNA]</scope>
    <source>
        <strain evidence="1 2">WCA-386-APC-2A</strain>
    </source>
</reference>
<evidence type="ECO:0000313" key="2">
    <source>
        <dbReference type="Proteomes" id="UP000536773"/>
    </source>
</evidence>
<proteinExistence type="predicted"/>
<organism evidence="1 2">
    <name type="scientific">Megasphaera elsdenii</name>
    <dbReference type="NCBI Taxonomy" id="907"/>
    <lineage>
        <taxon>Bacteria</taxon>
        <taxon>Bacillati</taxon>
        <taxon>Bacillota</taxon>
        <taxon>Negativicutes</taxon>
        <taxon>Veillonellales</taxon>
        <taxon>Veillonellaceae</taxon>
        <taxon>Megasphaera</taxon>
    </lineage>
</organism>
<dbReference type="Proteomes" id="UP000536773">
    <property type="component" value="Unassembled WGS sequence"/>
</dbReference>
<sequence length="224" mass="26104">MIDDKMAKMAINTLKEYCNTSLKTCNKCAVKDACCMPCRVFGNMNEINDVGTFENMQKSAKKPIKFDETMKESKDFMVYLWALLEEVTETTIGDYDRQHMEIDVNKYGKVTIDLKNNTGRVVAHGDARCHPNDTFNIKTGMKIAAERMIEELKKSLHPRNDDSYYYMGDYGPVHRICKDEFFDRLNDVMSNCFNNPAVALEHETEIRYRKENILRIIADYMKKR</sequence>
<gene>
    <name evidence="1" type="ORF">HG933_11050</name>
</gene>